<comment type="caution">
    <text evidence="2">The sequence shown here is derived from an EMBL/GenBank/DDBJ whole genome shotgun (WGS) entry which is preliminary data.</text>
</comment>
<protein>
    <submittedName>
        <fullName evidence="2">Uncharacterized protein</fullName>
    </submittedName>
</protein>
<keyword evidence="1" id="KW-1133">Transmembrane helix</keyword>
<keyword evidence="3" id="KW-1185">Reference proteome</keyword>
<dbReference type="EMBL" id="JAMYWD010000001">
    <property type="protein sequence ID" value="KAJ4981805.1"/>
    <property type="molecule type" value="Genomic_DNA"/>
</dbReference>
<reference evidence="2" key="1">
    <citation type="journal article" date="2023" name="Plant J.">
        <title>The genome of the king protea, Protea cynaroides.</title>
        <authorList>
            <person name="Chang J."/>
            <person name="Duong T.A."/>
            <person name="Schoeman C."/>
            <person name="Ma X."/>
            <person name="Roodt D."/>
            <person name="Barker N."/>
            <person name="Li Z."/>
            <person name="Van de Peer Y."/>
            <person name="Mizrachi E."/>
        </authorList>
    </citation>
    <scope>NUCLEOTIDE SEQUENCE</scope>
    <source>
        <tissue evidence="2">Young leaves</tissue>
    </source>
</reference>
<organism evidence="2 3">
    <name type="scientific">Protea cynaroides</name>
    <dbReference type="NCBI Taxonomy" id="273540"/>
    <lineage>
        <taxon>Eukaryota</taxon>
        <taxon>Viridiplantae</taxon>
        <taxon>Streptophyta</taxon>
        <taxon>Embryophyta</taxon>
        <taxon>Tracheophyta</taxon>
        <taxon>Spermatophyta</taxon>
        <taxon>Magnoliopsida</taxon>
        <taxon>Proteales</taxon>
        <taxon>Proteaceae</taxon>
        <taxon>Protea</taxon>
    </lineage>
</organism>
<name>A0A9Q0R3B0_9MAGN</name>
<keyword evidence="1" id="KW-0472">Membrane</keyword>
<keyword evidence="1" id="KW-0812">Transmembrane</keyword>
<dbReference type="Proteomes" id="UP001141806">
    <property type="component" value="Unassembled WGS sequence"/>
</dbReference>
<evidence type="ECO:0000313" key="2">
    <source>
        <dbReference type="EMBL" id="KAJ4981805.1"/>
    </source>
</evidence>
<accession>A0A9Q0R3B0</accession>
<feature type="transmembrane region" description="Helical" evidence="1">
    <location>
        <begin position="136"/>
        <end position="154"/>
    </location>
</feature>
<proteinExistence type="predicted"/>
<evidence type="ECO:0000313" key="3">
    <source>
        <dbReference type="Proteomes" id="UP001141806"/>
    </source>
</evidence>
<sequence>MGTEPIQIEGEIQKQLDREIREIDDDVAEVIALAGSNTRTTMQTRSNETSQPYNQLPWGEQEMSACVNSNFQAISNSLMMSGSYNSSDPSVQMDINDYIHDHQHHPHEEQNKLNNKSEKWERRFLQVFNKPGKSSLINYCTFIIIIIIITHVYVQHCCH</sequence>
<dbReference type="AlphaFoldDB" id="A0A9Q0R3B0"/>
<evidence type="ECO:0000256" key="1">
    <source>
        <dbReference type="SAM" id="Phobius"/>
    </source>
</evidence>
<dbReference type="OrthoDB" id="774437at2759"/>
<gene>
    <name evidence="2" type="ORF">NE237_032642</name>
</gene>